<gene>
    <name evidence="4" type="ORF">EV139_0214</name>
</gene>
<dbReference type="Pfam" id="PF03703">
    <property type="entry name" value="bPH_2"/>
    <property type="match status" value="3"/>
</dbReference>
<feature type="transmembrane region" description="Helical" evidence="2">
    <location>
        <begin position="282"/>
        <end position="306"/>
    </location>
</feature>
<feature type="transmembrane region" description="Helical" evidence="2">
    <location>
        <begin position="55"/>
        <end position="73"/>
    </location>
</feature>
<dbReference type="Proteomes" id="UP000291832">
    <property type="component" value="Unassembled WGS sequence"/>
</dbReference>
<dbReference type="AlphaFoldDB" id="A0A4V6MDL5"/>
<keyword evidence="2" id="KW-0812">Transmembrane</keyword>
<dbReference type="EMBL" id="SHKI01000002">
    <property type="protein sequence ID" value="RZT68489.1"/>
    <property type="molecule type" value="Genomic_DNA"/>
</dbReference>
<feature type="transmembrane region" description="Helical" evidence="2">
    <location>
        <begin position="312"/>
        <end position="332"/>
    </location>
</feature>
<feature type="compositionally biased region" description="Low complexity" evidence="1">
    <location>
        <begin position="599"/>
        <end position="645"/>
    </location>
</feature>
<proteinExistence type="predicted"/>
<evidence type="ECO:0000313" key="4">
    <source>
        <dbReference type="EMBL" id="RZT68489.1"/>
    </source>
</evidence>
<dbReference type="PANTHER" id="PTHR34473">
    <property type="entry name" value="UPF0699 TRANSMEMBRANE PROTEIN YDBS"/>
    <property type="match status" value="1"/>
</dbReference>
<feature type="transmembrane region" description="Helical" evidence="2">
    <location>
        <begin position="110"/>
        <end position="131"/>
    </location>
</feature>
<evidence type="ECO:0000259" key="3">
    <source>
        <dbReference type="Pfam" id="PF03703"/>
    </source>
</evidence>
<sequence length="657" mass="68241">MPVAADPAAAAAPSADPAGATAPSADLAAAAASVAAPRGKADADGWRRMHPLSPLLRGGLALLVVAGIVIANFRDRLVEFFFAGQLVEEGGQSEIINESDMIDYVIERGLLLLVLGGVLLVIVLIVAFSWVSWRFTTYRIAAEAVEARNGVLFRNHRRAPLERIQSVNLQRPLLARALGLTKIEVVTGGQGGTVELAYLGHQDAKTVREQILRRAAEKRRGDEAAAQPISEIQAPGAVGYDGYVYAPDAAGLAARAQDFADSDVDPAALARNTLVKVPVGRLLGSIALSWEAVWLVGILVVVIVGGALLSPVLILGIIPMILVMAGVMFGQFNKGFNFTLSRGRDTVRTGAGLTSTMTESIPFGRIHAVEARQPLFWRPLGWWKVRITTAGHSAAQAGQNASQNVVLPVGTEADVLRVLDTLLPGIGDDEAEIAALRDALSGPGTGFLGAGHSSGWVLWWGRSRAGLKLEGLGSEDATLRIRRGALTRSLSIMPIVRAQSVQLRRPLVHRMLGLASVQAHTLLGPVRMELRGLALPAAQGAFDALAAAVLRIQGAEAERIARAHAGVADGPEPAAPELPRMPGMPVALAVSDPSAAPELPSDPVLPSAPVAPAADGAAAPEAPAADGAAAPGADGAAAPEAPAAAHGSSETPEMGER</sequence>
<protein>
    <submittedName>
        <fullName evidence="4">Putative membrane protein</fullName>
    </submittedName>
</protein>
<feature type="region of interest" description="Disordered" evidence="1">
    <location>
        <begin position="592"/>
        <end position="657"/>
    </location>
</feature>
<feature type="domain" description="YdbS-like PH" evidence="3">
    <location>
        <begin position="133"/>
        <end position="211"/>
    </location>
</feature>
<comment type="caution">
    <text evidence="4">The sequence shown here is derived from an EMBL/GenBank/DDBJ whole genome shotgun (WGS) entry which is preliminary data.</text>
</comment>
<keyword evidence="5" id="KW-1185">Reference proteome</keyword>
<evidence type="ECO:0000256" key="2">
    <source>
        <dbReference type="SAM" id="Phobius"/>
    </source>
</evidence>
<accession>A0A4V6MDL5</accession>
<name>A0A4V6MDL5_9MICO</name>
<evidence type="ECO:0000313" key="5">
    <source>
        <dbReference type="Proteomes" id="UP000291832"/>
    </source>
</evidence>
<organism evidence="4 5">
    <name type="scientific">Leucobacter luti</name>
    <dbReference type="NCBI Taxonomy" id="340320"/>
    <lineage>
        <taxon>Bacteria</taxon>
        <taxon>Bacillati</taxon>
        <taxon>Actinomycetota</taxon>
        <taxon>Actinomycetes</taxon>
        <taxon>Micrococcales</taxon>
        <taxon>Microbacteriaceae</taxon>
        <taxon>Leucobacter</taxon>
    </lineage>
</organism>
<dbReference type="PANTHER" id="PTHR34473:SF3">
    <property type="entry name" value="TRANSMEMBRANE PROTEIN-RELATED"/>
    <property type="match status" value="1"/>
</dbReference>
<feature type="domain" description="YdbS-like PH" evidence="3">
    <location>
        <begin position="476"/>
        <end position="538"/>
    </location>
</feature>
<reference evidence="4 5" key="1">
    <citation type="journal article" date="2015" name="Stand. Genomic Sci.">
        <title>Genomic Encyclopedia of Bacterial and Archaeal Type Strains, Phase III: the genomes of soil and plant-associated and newly described type strains.</title>
        <authorList>
            <person name="Whitman W.B."/>
            <person name="Woyke T."/>
            <person name="Klenk H.P."/>
            <person name="Zhou Y."/>
            <person name="Lilburn T.G."/>
            <person name="Beck B.J."/>
            <person name="De Vos P."/>
            <person name="Vandamme P."/>
            <person name="Eisen J.A."/>
            <person name="Garrity G."/>
            <person name="Hugenholtz P."/>
            <person name="Kyrpides N.C."/>
        </authorList>
    </citation>
    <scope>NUCLEOTIDE SEQUENCE [LARGE SCALE GENOMIC DNA]</scope>
    <source>
        <strain evidence="4 5">RF6</strain>
    </source>
</reference>
<dbReference type="InterPro" id="IPR005182">
    <property type="entry name" value="YdbS-like_PH"/>
</dbReference>
<evidence type="ECO:0000256" key="1">
    <source>
        <dbReference type="SAM" id="MobiDB-lite"/>
    </source>
</evidence>
<keyword evidence="2" id="KW-0472">Membrane</keyword>
<feature type="domain" description="YdbS-like PH" evidence="3">
    <location>
        <begin position="344"/>
        <end position="412"/>
    </location>
</feature>
<keyword evidence="2" id="KW-1133">Transmembrane helix</keyword>